<dbReference type="GO" id="GO:0005815">
    <property type="term" value="C:microtubule organizing center"/>
    <property type="evidence" value="ECO:0007669"/>
    <property type="project" value="UniProtKB-SubCell"/>
</dbReference>
<feature type="compositionally biased region" description="Polar residues" evidence="7">
    <location>
        <begin position="532"/>
        <end position="545"/>
    </location>
</feature>
<dbReference type="GO" id="GO:0000922">
    <property type="term" value="C:spindle pole"/>
    <property type="evidence" value="ECO:0007669"/>
    <property type="project" value="TreeGrafter"/>
</dbReference>
<feature type="compositionally biased region" description="Basic and acidic residues" evidence="7">
    <location>
        <begin position="1145"/>
        <end position="1158"/>
    </location>
</feature>
<feature type="compositionally biased region" description="Polar residues" evidence="7">
    <location>
        <begin position="313"/>
        <end position="326"/>
    </location>
</feature>
<dbReference type="GO" id="GO:0051310">
    <property type="term" value="P:metaphase chromosome alignment"/>
    <property type="evidence" value="ECO:0007669"/>
    <property type="project" value="TreeGrafter"/>
</dbReference>
<evidence type="ECO:0000256" key="3">
    <source>
        <dbReference type="ARBA" id="ARBA00022553"/>
    </source>
</evidence>
<feature type="region of interest" description="Disordered" evidence="7">
    <location>
        <begin position="436"/>
        <end position="465"/>
    </location>
</feature>
<proteinExistence type="predicted"/>
<keyword evidence="5" id="KW-0206">Cytoskeleton</keyword>
<dbReference type="EMBL" id="HG529684">
    <property type="protein sequence ID" value="CDI56366.1"/>
    <property type="molecule type" value="Genomic_DNA"/>
</dbReference>
<evidence type="ECO:0000256" key="1">
    <source>
        <dbReference type="ARBA" id="ARBA00004267"/>
    </source>
</evidence>
<evidence type="ECO:0000256" key="4">
    <source>
        <dbReference type="ARBA" id="ARBA00023054"/>
    </source>
</evidence>
<feature type="region of interest" description="Disordered" evidence="7">
    <location>
        <begin position="517"/>
        <end position="555"/>
    </location>
</feature>
<feature type="compositionally biased region" description="Basic and acidic residues" evidence="7">
    <location>
        <begin position="178"/>
        <end position="187"/>
    </location>
</feature>
<evidence type="ECO:0000256" key="6">
    <source>
        <dbReference type="SAM" id="Coils"/>
    </source>
</evidence>
<feature type="domain" description="Pericentrin/AKAP-450 centrosomal targeting" evidence="8">
    <location>
        <begin position="1447"/>
        <end position="1525"/>
    </location>
</feature>
<dbReference type="GO" id="GO:0000775">
    <property type="term" value="C:chromosome, centromeric region"/>
    <property type="evidence" value="ECO:0007669"/>
    <property type="project" value="InterPro"/>
</dbReference>
<feature type="compositionally biased region" description="Low complexity" evidence="7">
    <location>
        <begin position="108"/>
        <end position="123"/>
    </location>
</feature>
<sequence length="1576" mass="174218">MDLNFGTPARLERQIAQDLMDTQSEFDLSLPASNTRDISASITRTPLGPSNRHNSSFSRPSDSTEASVTSPAKHTQLATPHTHRQPVSLAAAVHNARDHPDNHGAYVSNAISTSSSNSSVSDSPHLAQFPDPYSHVRSTSPPLTSTPQRTVGPASTIGSRSRTIMTARPLPPSSAHDTATDRYDDTTKTSASASRRPHSARSASTLLDDLTESSISPDDVSRHEPNFQEAHTNNIEHQQHQLDTRDLVVHDAPSAASSSRNQSPTSSRIGGAAAGDAIDWRQRRAQRRQLVQVDESAVDDDESQVQPDPHSHNMGSTQSAGTITTRAESVAETEDNATAYSSPAAARLARQSLLAHTALNSALLPETATNTPGRPLQGNPATPKQVSASEERAKMKQYLLNSVKATAKVRTRTGRSSDAHLDAVDRLKAQAQLHHTLGSRSEGDAAITEDGSPATSTDPTPRRRMDRLGKANTFAAGRTPLPKGGVAELLRRGALFGVADSSVGSSAAVESPLRAGPWAAEQAKDDEVASAVDSTTTHSEASSNDLALAPNGSKHGAMGLRANTSFPGLGAADVGTEANSFARPRVDAAKLALYQSKLNARLDAENEELKHERDQLMQKLAKLGATSSNQSAQADFEAVTQRMQAESERADALDKEAQELADLLDEKEKEIESLKSAQSASQASKEEREQHLQGEIEELQGLLREKDEDLEELETRLERERTQMEEQVQQAKAFSFQTLDRIETERDQALERVRTLQKELAELKEGHTGPASAAHVEKEDVSALHHRITELESENDKLAKQLESKDGTIQQANYELEALHEEVISGAARLRGLEHSLNVANAQLSKNGGMNEEADESQALQRESLKEKLRDAQAYILKLEAGAGEQGISPPSSVRNEKIRFLERQKAELEERVQQYREMISKGVGTNLANLSKDGDEGDGASLRPLTSGRTHLGSSPLPKSVMSLRDISAVKTPRSPGSLSEASWLYNESSLGAGNVVDRIVYLEGALDEANASIDAKLQQLDEAGVAHLTLAERLEQAHDRIAELEAEIERLRMAGGHNGDSSSVSPNKSVSQRQKVFADVHAQLEALKSRWAADHDKLQQRERDLERRERELQDRSAEKHHYQEVLAELNRFKEAASSLQQDLQHERAKQRSKLAETRAASQQKESIEGSLSRTQAELEMVKRKLEEKMDGLQSLGRQYMQKAVQPESSMGHREKEQLECQTERLAERFQAVQSEVELLKAERNDLLSQRADLHKKFAAANENHEQVLADLATSRAALAEHQTQLDEQIEQMEAAHAALRSKKVAYEKITGDRDRLRAERDLIVHDVGMFEQELRTLRREADRQGADLEALRAEREEVRRRLASDGEAKNRERAEFMVQVRTLVHQLKSKTAEVDSIKNKLDELERSRTSAPPPYVEEHSLIAARKMHEAECKGLMLQIKYFKLRLEREMDLRADLSHQKQYISLLLQGLTRSDTQLGRLIFDLNLQHHARDTVRRPDEIKRRWAKALNASIAVARMQLLANKAKRVNEIKQNLQKAHEEVKSRRNVLPVQQQPQQQSATGLVGPKADFAAHRR</sequence>
<keyword evidence="4 6" id="KW-0175">Coiled coil</keyword>
<feature type="compositionally biased region" description="Polar residues" evidence="7">
    <location>
        <begin position="1161"/>
        <end position="1175"/>
    </location>
</feature>
<feature type="region of interest" description="Disordered" evidence="7">
    <location>
        <begin position="927"/>
        <end position="960"/>
    </location>
</feature>
<dbReference type="PANTHER" id="PTHR18874">
    <property type="entry name" value="CMF/LEK/CENP CELL DIVISION-RELATED"/>
    <property type="match status" value="1"/>
</dbReference>
<dbReference type="GO" id="GO:0000278">
    <property type="term" value="P:mitotic cell cycle"/>
    <property type="evidence" value="ECO:0007669"/>
    <property type="project" value="TreeGrafter"/>
</dbReference>
<accession>A0A077RAW8</accession>
<dbReference type="Pfam" id="PF10495">
    <property type="entry name" value="PACT_coil_coil"/>
    <property type="match status" value="1"/>
</dbReference>
<evidence type="ECO:0000313" key="9">
    <source>
        <dbReference type="EMBL" id="CDI56366.1"/>
    </source>
</evidence>
<evidence type="ECO:0000256" key="2">
    <source>
        <dbReference type="ARBA" id="ARBA00022490"/>
    </source>
</evidence>
<dbReference type="GO" id="GO:0005634">
    <property type="term" value="C:nucleus"/>
    <property type="evidence" value="ECO:0007669"/>
    <property type="project" value="TreeGrafter"/>
</dbReference>
<feature type="compositionally biased region" description="Low complexity" evidence="7">
    <location>
        <begin position="190"/>
        <end position="204"/>
    </location>
</feature>
<evidence type="ECO:0000256" key="5">
    <source>
        <dbReference type="ARBA" id="ARBA00023212"/>
    </source>
</evidence>
<feature type="region of interest" description="Disordered" evidence="7">
    <location>
        <begin position="251"/>
        <end position="326"/>
    </location>
</feature>
<feature type="compositionally biased region" description="Low complexity" evidence="7">
    <location>
        <begin position="252"/>
        <end position="277"/>
    </location>
</feature>
<dbReference type="InterPro" id="IPR043513">
    <property type="entry name" value="Cenp-F"/>
</dbReference>
<protein>
    <submittedName>
        <fullName evidence="9">Related to Cingulin</fullName>
    </submittedName>
</protein>
<feature type="region of interest" description="Disordered" evidence="7">
    <location>
        <begin position="366"/>
        <end position="387"/>
    </location>
</feature>
<dbReference type="InterPro" id="IPR019528">
    <property type="entry name" value="PACT_domain"/>
</dbReference>
<feature type="region of interest" description="Disordered" evidence="7">
    <location>
        <begin position="41"/>
        <end position="85"/>
    </location>
</feature>
<keyword evidence="2" id="KW-0963">Cytoplasm</keyword>
<evidence type="ECO:0000259" key="8">
    <source>
        <dbReference type="Pfam" id="PF10495"/>
    </source>
</evidence>
<feature type="compositionally biased region" description="Polar residues" evidence="7">
    <location>
        <begin position="136"/>
        <end position="149"/>
    </location>
</feature>
<feature type="compositionally biased region" description="Low complexity" evidence="7">
    <location>
        <begin position="674"/>
        <end position="683"/>
    </location>
</feature>
<dbReference type="GO" id="GO:0005737">
    <property type="term" value="C:cytoplasm"/>
    <property type="evidence" value="ECO:0007669"/>
    <property type="project" value="UniProtKB-ARBA"/>
</dbReference>
<feature type="coiled-coil region" evidence="6">
    <location>
        <begin position="1336"/>
        <end position="1409"/>
    </location>
</feature>
<keyword evidence="3" id="KW-0597">Phosphoprotein</keyword>
<comment type="subcellular location">
    <subcellularLocation>
        <location evidence="1">Cytoplasm</location>
        <location evidence="1">Cytoskeleton</location>
        <location evidence="1">Microtubule organizing center</location>
    </subcellularLocation>
</comment>
<dbReference type="Gene3D" id="1.10.287.1490">
    <property type="match status" value="1"/>
</dbReference>
<organism evidence="9">
    <name type="scientific">Melanopsichium pennsylvanicum 4</name>
    <dbReference type="NCBI Taxonomy" id="1398559"/>
    <lineage>
        <taxon>Eukaryota</taxon>
        <taxon>Fungi</taxon>
        <taxon>Dikarya</taxon>
        <taxon>Basidiomycota</taxon>
        <taxon>Ustilaginomycotina</taxon>
        <taxon>Ustilaginomycetes</taxon>
        <taxon>Ustilaginales</taxon>
        <taxon>Ustilaginaceae</taxon>
        <taxon>Melanopsichium</taxon>
    </lineage>
</organism>
<feature type="compositionally biased region" description="Polar residues" evidence="7">
    <location>
        <begin position="51"/>
        <end position="79"/>
    </location>
</feature>
<feature type="region of interest" description="Disordered" evidence="7">
    <location>
        <begin position="97"/>
        <end position="225"/>
    </location>
</feature>
<dbReference type="GO" id="GO:0008017">
    <property type="term" value="F:microtubule binding"/>
    <property type="evidence" value="ECO:0007669"/>
    <property type="project" value="InterPro"/>
</dbReference>
<name>A0A077RAW8_9BASI</name>
<dbReference type="GO" id="GO:0070840">
    <property type="term" value="F:dynein complex binding"/>
    <property type="evidence" value="ECO:0007669"/>
    <property type="project" value="TreeGrafter"/>
</dbReference>
<feature type="region of interest" description="Disordered" evidence="7">
    <location>
        <begin position="669"/>
        <end position="692"/>
    </location>
</feature>
<feature type="coiled-coil region" evidence="6">
    <location>
        <begin position="892"/>
        <end position="922"/>
    </location>
</feature>
<dbReference type="PANTHER" id="PTHR18874:SF10">
    <property type="entry name" value="CENTROMERE PROTEIN F"/>
    <property type="match status" value="1"/>
</dbReference>
<reference evidence="9" key="1">
    <citation type="journal article" date="2014" name="Genome Biol. Evol.">
        <title>Gene Loss Rather Than Gene Gain Is Associated with a Host Jump from Monocots to Dicots in the Smut Fungus Melanopsichium pennsylvanicum.</title>
        <authorList>
            <person name="Sharma R."/>
            <person name="Mishra B."/>
            <person name="Runge F."/>
            <person name="Thines M."/>
        </authorList>
    </citation>
    <scope>NUCLEOTIDE SEQUENCE</scope>
    <source>
        <strain evidence="9">4</strain>
    </source>
</reference>
<feature type="region of interest" description="Disordered" evidence="7">
    <location>
        <begin position="1139"/>
        <end position="1175"/>
    </location>
</feature>
<dbReference type="GO" id="GO:0010389">
    <property type="term" value="P:regulation of G2/M transition of mitotic cell cycle"/>
    <property type="evidence" value="ECO:0007669"/>
    <property type="project" value="TreeGrafter"/>
</dbReference>
<feature type="region of interest" description="Disordered" evidence="7">
    <location>
        <begin position="1543"/>
        <end position="1576"/>
    </location>
</feature>
<evidence type="ECO:0000256" key="7">
    <source>
        <dbReference type="SAM" id="MobiDB-lite"/>
    </source>
</evidence>
<feature type="coiled-coil region" evidence="6">
    <location>
        <begin position="1029"/>
        <end position="1056"/>
    </location>
</feature>